<dbReference type="Proteomes" id="UP001195914">
    <property type="component" value="Unassembled WGS sequence"/>
</dbReference>
<dbReference type="AlphaFoldDB" id="A0AAD9G6H4"/>
<keyword evidence="3" id="KW-1185">Reference proteome</keyword>
<name>A0AAD9G6H4_BABDI</name>
<reference evidence="2" key="2">
    <citation type="submission" date="2021-05" db="EMBL/GenBank/DDBJ databases">
        <authorList>
            <person name="Pain A."/>
        </authorList>
    </citation>
    <scope>NUCLEOTIDE SEQUENCE</scope>
    <source>
        <strain evidence="2">1802A</strain>
    </source>
</reference>
<dbReference type="EMBL" id="JAHBMH010000073">
    <property type="protein sequence ID" value="KAK1932732.1"/>
    <property type="molecule type" value="Genomic_DNA"/>
</dbReference>
<keyword evidence="1" id="KW-0732">Signal</keyword>
<comment type="caution">
    <text evidence="2">The sequence shown here is derived from an EMBL/GenBank/DDBJ whole genome shotgun (WGS) entry which is preliminary data.</text>
</comment>
<evidence type="ECO:0000313" key="2">
    <source>
        <dbReference type="EMBL" id="KAK1932732.1"/>
    </source>
</evidence>
<feature type="chain" id="PRO_5042178465" evidence="1">
    <location>
        <begin position="21"/>
        <end position="221"/>
    </location>
</feature>
<evidence type="ECO:0000256" key="1">
    <source>
        <dbReference type="SAM" id="SignalP"/>
    </source>
</evidence>
<reference evidence="2" key="1">
    <citation type="journal article" date="2014" name="Nucleic Acids Res.">
        <title>The evolutionary dynamics of variant antigen genes in Babesia reveal a history of genomic innovation underlying host-parasite interaction.</title>
        <authorList>
            <person name="Jackson A.P."/>
            <person name="Otto T.D."/>
            <person name="Darby A."/>
            <person name="Ramaprasad A."/>
            <person name="Xia D."/>
            <person name="Echaide I.E."/>
            <person name="Farber M."/>
            <person name="Gahlot S."/>
            <person name="Gamble J."/>
            <person name="Gupta D."/>
            <person name="Gupta Y."/>
            <person name="Jackson L."/>
            <person name="Malandrin L."/>
            <person name="Malas T.B."/>
            <person name="Moussa E."/>
            <person name="Nair M."/>
            <person name="Reid A.J."/>
            <person name="Sanders M."/>
            <person name="Sharma J."/>
            <person name="Tracey A."/>
            <person name="Quail M.A."/>
            <person name="Weir W."/>
            <person name="Wastling J.M."/>
            <person name="Hall N."/>
            <person name="Willadsen P."/>
            <person name="Lingelbach K."/>
            <person name="Shiels B."/>
            <person name="Tait A."/>
            <person name="Berriman M."/>
            <person name="Allred D.R."/>
            <person name="Pain A."/>
        </authorList>
    </citation>
    <scope>NUCLEOTIDE SEQUENCE</scope>
    <source>
        <strain evidence="2">1802A</strain>
    </source>
</reference>
<feature type="signal peptide" evidence="1">
    <location>
        <begin position="1"/>
        <end position="20"/>
    </location>
</feature>
<protein>
    <submittedName>
        <fullName evidence="2">Uncharacterized protein</fullName>
    </submittedName>
</protein>
<accession>A0AAD9G6H4</accession>
<proteinExistence type="predicted"/>
<sequence>MLALIYFVLCAWRLLPMVAATANWDEVTLDDKLHELQTCNSVFPSDSAVFSYCLNGSVCRISTAPQDHIRIICDCSNLATQNHFYAGPQCATKITRKYRIQQGRNLDSMMQLVNTSFIEDVLGMNQWKNDVRSTCVTPKPSDLHHTLHFPVVTSMPISRSSLVNACILSRVECITALVSDIISSIFLTSYSSYRCIKYPGMHNRITLEVSIRLCSLSNSSL</sequence>
<gene>
    <name evidence="2" type="ORF">X943_000549</name>
</gene>
<evidence type="ECO:0000313" key="3">
    <source>
        <dbReference type="Proteomes" id="UP001195914"/>
    </source>
</evidence>
<organism evidence="2 3">
    <name type="scientific">Babesia divergens</name>
    <dbReference type="NCBI Taxonomy" id="32595"/>
    <lineage>
        <taxon>Eukaryota</taxon>
        <taxon>Sar</taxon>
        <taxon>Alveolata</taxon>
        <taxon>Apicomplexa</taxon>
        <taxon>Aconoidasida</taxon>
        <taxon>Piroplasmida</taxon>
        <taxon>Babesiidae</taxon>
        <taxon>Babesia</taxon>
    </lineage>
</organism>